<dbReference type="GO" id="GO:0045944">
    <property type="term" value="P:positive regulation of transcription by RNA polymerase II"/>
    <property type="evidence" value="ECO:0007669"/>
    <property type="project" value="TreeGrafter"/>
</dbReference>
<dbReference type="PROSITE" id="PS50888">
    <property type="entry name" value="BHLH"/>
    <property type="match status" value="1"/>
</dbReference>
<dbReference type="SMART" id="SM00353">
    <property type="entry name" value="HLH"/>
    <property type="match status" value="1"/>
</dbReference>
<dbReference type="EMBL" id="BMAO01017504">
    <property type="protein sequence ID" value="GFR16108.1"/>
    <property type="molecule type" value="Genomic_DNA"/>
</dbReference>
<evidence type="ECO:0000313" key="4">
    <source>
        <dbReference type="Proteomes" id="UP000887116"/>
    </source>
</evidence>
<evidence type="ECO:0000313" key="3">
    <source>
        <dbReference type="EMBL" id="GFR16108.1"/>
    </source>
</evidence>
<dbReference type="InterPro" id="IPR011598">
    <property type="entry name" value="bHLH_dom"/>
</dbReference>
<organism evidence="3 4">
    <name type="scientific">Trichonephila clavata</name>
    <name type="common">Joro spider</name>
    <name type="synonym">Nephila clavata</name>
    <dbReference type="NCBI Taxonomy" id="2740835"/>
    <lineage>
        <taxon>Eukaryota</taxon>
        <taxon>Metazoa</taxon>
        <taxon>Ecdysozoa</taxon>
        <taxon>Arthropoda</taxon>
        <taxon>Chelicerata</taxon>
        <taxon>Arachnida</taxon>
        <taxon>Araneae</taxon>
        <taxon>Araneomorphae</taxon>
        <taxon>Entelegynae</taxon>
        <taxon>Araneoidea</taxon>
        <taxon>Nephilidae</taxon>
        <taxon>Trichonephila</taxon>
    </lineage>
</organism>
<dbReference type="GO" id="GO:0003700">
    <property type="term" value="F:DNA-binding transcription factor activity"/>
    <property type="evidence" value="ECO:0007669"/>
    <property type="project" value="TreeGrafter"/>
</dbReference>
<evidence type="ECO:0000259" key="2">
    <source>
        <dbReference type="PROSITE" id="PS50888"/>
    </source>
</evidence>
<dbReference type="SUPFAM" id="SSF47459">
    <property type="entry name" value="HLH, helix-loop-helix DNA-binding domain"/>
    <property type="match status" value="1"/>
</dbReference>
<feature type="compositionally biased region" description="Low complexity" evidence="1">
    <location>
        <begin position="54"/>
        <end position="65"/>
    </location>
</feature>
<dbReference type="PANTHER" id="PTHR19290">
    <property type="entry name" value="BASIC HELIX-LOOP-HELIX PROTEIN NEUROGENIN-RELATED"/>
    <property type="match status" value="1"/>
</dbReference>
<gene>
    <name evidence="3" type="primary">AVEN_239272_1</name>
    <name evidence="3" type="ORF">TNCT_465141</name>
</gene>
<dbReference type="Gene3D" id="4.10.280.10">
    <property type="entry name" value="Helix-loop-helix DNA-binding domain"/>
    <property type="match status" value="1"/>
</dbReference>
<dbReference type="InterPro" id="IPR050359">
    <property type="entry name" value="bHLH_transcription_factors"/>
</dbReference>
<feature type="compositionally biased region" description="Basic residues" evidence="1">
    <location>
        <begin position="117"/>
        <end position="127"/>
    </location>
</feature>
<feature type="compositionally biased region" description="Polar residues" evidence="1">
    <location>
        <begin position="76"/>
        <end position="88"/>
    </location>
</feature>
<reference evidence="3" key="1">
    <citation type="submission" date="2020-07" db="EMBL/GenBank/DDBJ databases">
        <title>Multicomponent nature underlies the extraordinary mechanical properties of spider dragline silk.</title>
        <authorList>
            <person name="Kono N."/>
            <person name="Nakamura H."/>
            <person name="Mori M."/>
            <person name="Yoshida Y."/>
            <person name="Ohtoshi R."/>
            <person name="Malay A.D."/>
            <person name="Moran D.A.P."/>
            <person name="Tomita M."/>
            <person name="Numata K."/>
            <person name="Arakawa K."/>
        </authorList>
    </citation>
    <scope>NUCLEOTIDE SEQUENCE</scope>
</reference>
<protein>
    <submittedName>
        <fullName evidence="3">BHLH domain-containing protein</fullName>
    </submittedName>
</protein>
<name>A0A8X6H338_TRICU</name>
<keyword evidence="4" id="KW-1185">Reference proteome</keyword>
<dbReference type="InterPro" id="IPR036638">
    <property type="entry name" value="HLH_DNA-bd_sf"/>
</dbReference>
<dbReference type="GO" id="GO:0005634">
    <property type="term" value="C:nucleus"/>
    <property type="evidence" value="ECO:0007669"/>
    <property type="project" value="TreeGrafter"/>
</dbReference>
<feature type="region of interest" description="Disordered" evidence="1">
    <location>
        <begin position="53"/>
        <end position="92"/>
    </location>
</feature>
<accession>A0A8X6H338</accession>
<dbReference type="GO" id="GO:0046983">
    <property type="term" value="F:protein dimerization activity"/>
    <property type="evidence" value="ECO:0007669"/>
    <property type="project" value="InterPro"/>
</dbReference>
<dbReference type="AlphaFoldDB" id="A0A8X6H338"/>
<dbReference type="GO" id="GO:0061564">
    <property type="term" value="P:axon development"/>
    <property type="evidence" value="ECO:0007669"/>
    <property type="project" value="TreeGrafter"/>
</dbReference>
<dbReference type="Pfam" id="PF00010">
    <property type="entry name" value="HLH"/>
    <property type="match status" value="1"/>
</dbReference>
<dbReference type="Proteomes" id="UP000887116">
    <property type="component" value="Unassembled WGS sequence"/>
</dbReference>
<dbReference type="OrthoDB" id="10063280at2759"/>
<comment type="caution">
    <text evidence="3">The sequence shown here is derived from an EMBL/GenBank/DDBJ whole genome shotgun (WGS) entry which is preliminary data.</text>
</comment>
<proteinExistence type="predicted"/>
<evidence type="ECO:0000256" key="1">
    <source>
        <dbReference type="SAM" id="MobiDB-lite"/>
    </source>
</evidence>
<sequence length="266" mass="29177">MALSASFGIEDNVLHTPKFVETSFDFSSMFGSKYIHNGLDDASETLDIPQCVIPSSTNASTPTSNQKAPEIDPMESCSSADDSNTLETPENIPVRLPNYNLRQRSIKNRIETEIRRTVAKKTPKPKQKPAPLSKYRRRTANARERSRMQEINEAFETLRKVVPQFPSKTGPDNAKLTKITTLRLAVNYIAALSQILKQADANSEAAPPNNRVTDGTIPQHSVIDAIDSSDLLGAGLGSVEGLLDDSFDLILDSDCDSLPLSDDINM</sequence>
<dbReference type="GO" id="GO:0070888">
    <property type="term" value="F:E-box binding"/>
    <property type="evidence" value="ECO:0007669"/>
    <property type="project" value="TreeGrafter"/>
</dbReference>
<dbReference type="GO" id="GO:0007423">
    <property type="term" value="P:sensory organ development"/>
    <property type="evidence" value="ECO:0007669"/>
    <property type="project" value="TreeGrafter"/>
</dbReference>
<dbReference type="CDD" id="cd11431">
    <property type="entry name" value="bHLH_TS_taxi_Dei"/>
    <property type="match status" value="1"/>
</dbReference>
<feature type="region of interest" description="Disordered" evidence="1">
    <location>
        <begin position="117"/>
        <end position="144"/>
    </location>
</feature>
<feature type="domain" description="BHLH" evidence="2">
    <location>
        <begin position="135"/>
        <end position="192"/>
    </location>
</feature>